<dbReference type="EMBL" id="CAJQZP010001026">
    <property type="protein sequence ID" value="CAG5009129.1"/>
    <property type="molecule type" value="Genomic_DNA"/>
</dbReference>
<comment type="caution">
    <text evidence="1">The sequence shown here is derived from an EMBL/GenBank/DDBJ whole genome shotgun (WGS) entry which is preliminary data.</text>
</comment>
<proteinExistence type="predicted"/>
<gene>
    <name evidence="1" type="ORF">PAPOLLO_LOCUS15169</name>
</gene>
<organism evidence="1 2">
    <name type="scientific">Parnassius apollo</name>
    <name type="common">Apollo butterfly</name>
    <name type="synonym">Papilio apollo</name>
    <dbReference type="NCBI Taxonomy" id="110799"/>
    <lineage>
        <taxon>Eukaryota</taxon>
        <taxon>Metazoa</taxon>
        <taxon>Ecdysozoa</taxon>
        <taxon>Arthropoda</taxon>
        <taxon>Hexapoda</taxon>
        <taxon>Insecta</taxon>
        <taxon>Pterygota</taxon>
        <taxon>Neoptera</taxon>
        <taxon>Endopterygota</taxon>
        <taxon>Lepidoptera</taxon>
        <taxon>Glossata</taxon>
        <taxon>Ditrysia</taxon>
        <taxon>Papilionoidea</taxon>
        <taxon>Papilionidae</taxon>
        <taxon>Parnassiinae</taxon>
        <taxon>Parnassini</taxon>
        <taxon>Parnassius</taxon>
        <taxon>Parnassius</taxon>
    </lineage>
</organism>
<protein>
    <submittedName>
        <fullName evidence="1">(apollo) hypothetical protein</fullName>
    </submittedName>
</protein>
<evidence type="ECO:0000313" key="1">
    <source>
        <dbReference type="EMBL" id="CAG5009129.1"/>
    </source>
</evidence>
<sequence length="105" mass="11411">MRMDMANVARAAQQCQAAARPLGRDALGRGVRRARRAAAPGGCADAWSRCAWTWRTSRAPRSSAWQLRGRLDAMRPDVASVARATQQRQAAVRVLGRGARKVGRG</sequence>
<name>A0A8S3XEB4_PARAO</name>
<dbReference type="AlphaFoldDB" id="A0A8S3XEB4"/>
<accession>A0A8S3XEB4</accession>
<reference evidence="1" key="1">
    <citation type="submission" date="2021-04" db="EMBL/GenBank/DDBJ databases">
        <authorList>
            <person name="Tunstrom K."/>
        </authorList>
    </citation>
    <scope>NUCLEOTIDE SEQUENCE</scope>
</reference>
<dbReference type="Proteomes" id="UP000691718">
    <property type="component" value="Unassembled WGS sequence"/>
</dbReference>
<keyword evidence="2" id="KW-1185">Reference proteome</keyword>
<evidence type="ECO:0000313" key="2">
    <source>
        <dbReference type="Proteomes" id="UP000691718"/>
    </source>
</evidence>